<evidence type="ECO:0000313" key="3">
    <source>
        <dbReference type="Proteomes" id="UP001180825"/>
    </source>
</evidence>
<organism evidence="2 3">
    <name type="scientific">Roseateles asaccharophilus</name>
    <dbReference type="NCBI Taxonomy" id="582607"/>
    <lineage>
        <taxon>Bacteria</taxon>
        <taxon>Pseudomonadati</taxon>
        <taxon>Pseudomonadota</taxon>
        <taxon>Betaproteobacteria</taxon>
        <taxon>Burkholderiales</taxon>
        <taxon>Sphaerotilaceae</taxon>
        <taxon>Roseateles</taxon>
    </lineage>
</organism>
<name>A0ABU2A9B6_9BURK</name>
<feature type="domain" description="VOC" evidence="1">
    <location>
        <begin position="1"/>
        <end position="122"/>
    </location>
</feature>
<proteinExistence type="predicted"/>
<protein>
    <submittedName>
        <fullName evidence="2">Catechol 2,3-dioxygenase-like lactoylglutathione lyase family enzyme</fullName>
    </submittedName>
</protein>
<dbReference type="InterPro" id="IPR029068">
    <property type="entry name" value="Glyas_Bleomycin-R_OHBP_Dase"/>
</dbReference>
<dbReference type="EMBL" id="JAVDXV010000005">
    <property type="protein sequence ID" value="MDR7333795.1"/>
    <property type="molecule type" value="Genomic_DNA"/>
</dbReference>
<evidence type="ECO:0000313" key="2">
    <source>
        <dbReference type="EMBL" id="MDR7333795.1"/>
    </source>
</evidence>
<reference evidence="2 3" key="1">
    <citation type="submission" date="2023-07" db="EMBL/GenBank/DDBJ databases">
        <title>Sorghum-associated microbial communities from plants grown in Nebraska, USA.</title>
        <authorList>
            <person name="Schachtman D."/>
        </authorList>
    </citation>
    <scope>NUCLEOTIDE SEQUENCE [LARGE SCALE GENOMIC DNA]</scope>
    <source>
        <strain evidence="2 3">BE316</strain>
    </source>
</reference>
<gene>
    <name evidence="2" type="ORF">J2X21_002937</name>
</gene>
<dbReference type="PANTHER" id="PTHR35006">
    <property type="entry name" value="GLYOXALASE FAMILY PROTEIN (AFU_ORTHOLOGUE AFUA_5G14830)"/>
    <property type="match status" value="1"/>
</dbReference>
<dbReference type="Proteomes" id="UP001180825">
    <property type="component" value="Unassembled WGS sequence"/>
</dbReference>
<sequence length="124" mass="13492">MIDHVSLGTTRYADAVHFYRQVLAPLGLQLLRDTGSEAAFGTPERWCFFLYPVAAGEEVTARGLHVALTAPSRLAVAAAHETALAGTAQDIFTPRLRPDISETYFGAMFQDLDGHRIEVTTNAS</sequence>
<dbReference type="SUPFAM" id="SSF54593">
    <property type="entry name" value="Glyoxalase/Bleomycin resistance protein/Dihydroxybiphenyl dioxygenase"/>
    <property type="match status" value="1"/>
</dbReference>
<dbReference type="InterPro" id="IPR004360">
    <property type="entry name" value="Glyas_Fos-R_dOase_dom"/>
</dbReference>
<comment type="caution">
    <text evidence="2">The sequence shown here is derived from an EMBL/GenBank/DDBJ whole genome shotgun (WGS) entry which is preliminary data.</text>
</comment>
<dbReference type="InterPro" id="IPR037523">
    <property type="entry name" value="VOC_core"/>
</dbReference>
<dbReference type="Gene3D" id="3.10.180.10">
    <property type="entry name" value="2,3-Dihydroxybiphenyl 1,2-Dioxygenase, domain 1"/>
    <property type="match status" value="1"/>
</dbReference>
<dbReference type="PANTHER" id="PTHR35006:SF2">
    <property type="entry name" value="GLYOXALASE FAMILY PROTEIN (AFU_ORTHOLOGUE AFUA_5G14830)"/>
    <property type="match status" value="1"/>
</dbReference>
<dbReference type="RefSeq" id="WP_310329849.1">
    <property type="nucleotide sequence ID" value="NZ_JAVDXV010000005.1"/>
</dbReference>
<accession>A0ABU2A9B6</accession>
<evidence type="ECO:0000259" key="1">
    <source>
        <dbReference type="PROSITE" id="PS51819"/>
    </source>
</evidence>
<dbReference type="PROSITE" id="PS51819">
    <property type="entry name" value="VOC"/>
    <property type="match status" value="1"/>
</dbReference>
<keyword evidence="3" id="KW-1185">Reference proteome</keyword>
<dbReference type="Pfam" id="PF00903">
    <property type="entry name" value="Glyoxalase"/>
    <property type="match status" value="1"/>
</dbReference>